<feature type="domain" description="Multidrug resistance protein MdtA-like alpha-helical hairpin" evidence="5">
    <location>
        <begin position="134"/>
        <end position="202"/>
    </location>
</feature>
<dbReference type="GO" id="GO:0005886">
    <property type="term" value="C:plasma membrane"/>
    <property type="evidence" value="ECO:0007669"/>
    <property type="project" value="TreeGrafter"/>
</dbReference>
<feature type="transmembrane region" description="Helical" evidence="4">
    <location>
        <begin position="32"/>
        <end position="50"/>
    </location>
</feature>
<feature type="domain" description="Multidrug resistance protein MdtA-like beta-barrel" evidence="7">
    <location>
        <begin position="245"/>
        <end position="330"/>
    </location>
</feature>
<dbReference type="Gene3D" id="1.10.287.470">
    <property type="entry name" value="Helix hairpin bin"/>
    <property type="match status" value="1"/>
</dbReference>
<feature type="region of interest" description="Disordered" evidence="3">
    <location>
        <begin position="159"/>
        <end position="180"/>
    </location>
</feature>
<dbReference type="RefSeq" id="WP_090551856.1">
    <property type="nucleotide sequence ID" value="NZ_FNSR01000003.1"/>
</dbReference>
<proteinExistence type="inferred from homology"/>
<protein>
    <submittedName>
        <fullName evidence="9">RND family efflux transporter, MFP subunit</fullName>
    </submittedName>
</protein>
<name>A0A1H7G9Q8_9BURK</name>
<evidence type="ECO:0000259" key="7">
    <source>
        <dbReference type="Pfam" id="PF25944"/>
    </source>
</evidence>
<dbReference type="OrthoDB" id="9783047at2"/>
<evidence type="ECO:0000313" key="9">
    <source>
        <dbReference type="EMBL" id="SEK33240.1"/>
    </source>
</evidence>
<dbReference type="AlphaFoldDB" id="A0A1H7G9Q8"/>
<dbReference type="GO" id="GO:0030313">
    <property type="term" value="C:cell envelope"/>
    <property type="evidence" value="ECO:0007669"/>
    <property type="project" value="UniProtKB-SubCell"/>
</dbReference>
<evidence type="ECO:0000259" key="6">
    <source>
        <dbReference type="Pfam" id="PF25917"/>
    </source>
</evidence>
<evidence type="ECO:0000313" key="10">
    <source>
        <dbReference type="Proteomes" id="UP000199120"/>
    </source>
</evidence>
<organism evidence="9 10">
    <name type="scientific">Paraburkholderia caballeronis</name>
    <dbReference type="NCBI Taxonomy" id="416943"/>
    <lineage>
        <taxon>Bacteria</taxon>
        <taxon>Pseudomonadati</taxon>
        <taxon>Pseudomonadota</taxon>
        <taxon>Betaproteobacteria</taxon>
        <taxon>Burkholderiales</taxon>
        <taxon>Burkholderiaceae</taxon>
        <taxon>Paraburkholderia</taxon>
    </lineage>
</organism>
<dbReference type="InterPro" id="IPR006143">
    <property type="entry name" value="RND_pump_MFP"/>
</dbReference>
<dbReference type="InterPro" id="IPR058624">
    <property type="entry name" value="MdtA-like_HH"/>
</dbReference>
<comment type="subcellular location">
    <subcellularLocation>
        <location evidence="1">Cell envelope</location>
    </subcellularLocation>
</comment>
<dbReference type="Pfam" id="PF25967">
    <property type="entry name" value="RND-MFP_C"/>
    <property type="match status" value="1"/>
</dbReference>
<dbReference type="STRING" id="416943.SAMN05445871_5634"/>
<dbReference type="Pfam" id="PF25876">
    <property type="entry name" value="HH_MFP_RND"/>
    <property type="match status" value="1"/>
</dbReference>
<accession>A0A1H7G9Q8</accession>
<dbReference type="InterPro" id="IPR058626">
    <property type="entry name" value="MdtA-like_b-barrel"/>
</dbReference>
<dbReference type="InterPro" id="IPR058627">
    <property type="entry name" value="MdtA-like_C"/>
</dbReference>
<dbReference type="InterPro" id="IPR058625">
    <property type="entry name" value="MdtA-like_BSH"/>
</dbReference>
<keyword evidence="10" id="KW-1185">Reference proteome</keyword>
<gene>
    <name evidence="9" type="ORF">SAMN05192542_101609</name>
</gene>
<dbReference type="GO" id="GO:0046677">
    <property type="term" value="P:response to antibiotic"/>
    <property type="evidence" value="ECO:0007669"/>
    <property type="project" value="TreeGrafter"/>
</dbReference>
<dbReference type="Proteomes" id="UP000199120">
    <property type="component" value="Unassembled WGS sequence"/>
</dbReference>
<dbReference type="Gene3D" id="2.40.420.20">
    <property type="match status" value="1"/>
</dbReference>
<evidence type="ECO:0000256" key="3">
    <source>
        <dbReference type="SAM" id="MobiDB-lite"/>
    </source>
</evidence>
<dbReference type="Gene3D" id="2.40.50.100">
    <property type="match status" value="1"/>
</dbReference>
<keyword evidence="4" id="KW-1133">Transmembrane helix</keyword>
<dbReference type="Pfam" id="PF25917">
    <property type="entry name" value="BSH_RND"/>
    <property type="match status" value="1"/>
</dbReference>
<sequence>MTGKQEEVGTASDGVDAGVLVRQGTARGRTGTWIALIVAALIVGGAGWRWSSHAGGDSAGPGGPGLPQVVVSAPLQRDLAARLGFLGQFSAVDHVEIRAQVGGTLKEIRFKDGDVVHKGDLLFVIDPEPYEIRLAQANAQLESATARLELASRELTRAETLKRSDAGSQENVDQRASDQRAAEAAVDDAKARIRDARFDLDHCRVSAPFTGRIGTHLVSVGNLIAGSRAATSPTTLLATIVSLDPVYLDFDMSEADYATFLRERAAQKGPLASGVDVALAADKDFTRRGTLDFVDNALDRSSGTIHARATVPNPDLQLTPGEFARVRLTLSTPVPTLLVPDAAVLPDQSEHVVMTVAPDGTVVPKPVQVGDLRGGLRVIRAGLAPSDRVIVDGLPYAMPGGKVKPTNGEIRFASAPREE</sequence>
<evidence type="ECO:0000259" key="8">
    <source>
        <dbReference type="Pfam" id="PF25967"/>
    </source>
</evidence>
<keyword evidence="4" id="KW-0472">Membrane</keyword>
<evidence type="ECO:0000259" key="5">
    <source>
        <dbReference type="Pfam" id="PF25876"/>
    </source>
</evidence>
<feature type="domain" description="Multidrug resistance protein MdtA-like C-terminal permuted SH3" evidence="8">
    <location>
        <begin position="337"/>
        <end position="394"/>
    </location>
</feature>
<dbReference type="PANTHER" id="PTHR30158">
    <property type="entry name" value="ACRA/E-RELATED COMPONENT OF DRUG EFFLUX TRANSPORTER"/>
    <property type="match status" value="1"/>
</dbReference>
<dbReference type="PANTHER" id="PTHR30158:SF24">
    <property type="entry name" value="HLYD FAMILY SECRETION PROTEIN"/>
    <property type="match status" value="1"/>
</dbReference>
<evidence type="ECO:0000256" key="1">
    <source>
        <dbReference type="ARBA" id="ARBA00004196"/>
    </source>
</evidence>
<dbReference type="Gene3D" id="2.40.30.170">
    <property type="match status" value="1"/>
</dbReference>
<evidence type="ECO:0000256" key="2">
    <source>
        <dbReference type="ARBA" id="ARBA00009477"/>
    </source>
</evidence>
<feature type="domain" description="Multidrug resistance protein MdtA-like barrel-sandwich hybrid" evidence="6">
    <location>
        <begin position="94"/>
        <end position="229"/>
    </location>
</feature>
<keyword evidence="4" id="KW-0812">Transmembrane</keyword>
<reference evidence="10" key="1">
    <citation type="submission" date="2016-10" db="EMBL/GenBank/DDBJ databases">
        <authorList>
            <person name="Varghese N."/>
            <person name="Submissions S."/>
        </authorList>
    </citation>
    <scope>NUCLEOTIDE SEQUENCE [LARGE SCALE GENOMIC DNA]</scope>
    <source>
        <strain evidence="10">LMG 26416</strain>
    </source>
</reference>
<dbReference type="Pfam" id="PF25944">
    <property type="entry name" value="Beta-barrel_RND"/>
    <property type="match status" value="1"/>
</dbReference>
<comment type="similarity">
    <text evidence="2">Belongs to the membrane fusion protein (MFP) (TC 8.A.1) family.</text>
</comment>
<dbReference type="GO" id="GO:0022857">
    <property type="term" value="F:transmembrane transporter activity"/>
    <property type="evidence" value="ECO:0007669"/>
    <property type="project" value="InterPro"/>
</dbReference>
<dbReference type="NCBIfam" id="TIGR01730">
    <property type="entry name" value="RND_mfp"/>
    <property type="match status" value="1"/>
</dbReference>
<evidence type="ECO:0000256" key="4">
    <source>
        <dbReference type="SAM" id="Phobius"/>
    </source>
</evidence>
<dbReference type="SUPFAM" id="SSF111369">
    <property type="entry name" value="HlyD-like secretion proteins"/>
    <property type="match status" value="1"/>
</dbReference>
<dbReference type="EMBL" id="FOAJ01000001">
    <property type="protein sequence ID" value="SEK33240.1"/>
    <property type="molecule type" value="Genomic_DNA"/>
</dbReference>